<dbReference type="Proteomes" id="UP000001074">
    <property type="component" value="Unassembled WGS sequence"/>
</dbReference>
<name>G1Q0K0_MYOLU</name>
<dbReference type="Ensembl" id="ENSMLUT00000031165.1">
    <property type="protein sequence ID" value="ENSMLUP00000017232.1"/>
    <property type="gene ID" value="ENSMLUG00000030705.1"/>
</dbReference>
<dbReference type="HOGENOM" id="CLU_3302129_0_0_1"/>
<reference evidence="1 2" key="1">
    <citation type="journal article" date="2011" name="Nature">
        <title>A high-resolution map of human evolutionary constraint using 29 mammals.</title>
        <authorList>
            <person name="Lindblad-Toh K."/>
            <person name="Garber M."/>
            <person name="Zuk O."/>
            <person name="Lin M.F."/>
            <person name="Parker B.J."/>
            <person name="Washietl S."/>
            <person name="Kheradpour P."/>
            <person name="Ernst J."/>
            <person name="Jordan G."/>
            <person name="Mauceli E."/>
            <person name="Ward L.D."/>
            <person name="Lowe C.B."/>
            <person name="Holloway A.K."/>
            <person name="Clamp M."/>
            <person name="Gnerre S."/>
            <person name="Alfoldi J."/>
            <person name="Beal K."/>
            <person name="Chang J."/>
            <person name="Clawson H."/>
            <person name="Cuff J."/>
            <person name="Di Palma F."/>
            <person name="Fitzgerald S."/>
            <person name="Flicek P."/>
            <person name="Guttman M."/>
            <person name="Hubisz M.J."/>
            <person name="Jaffe D.B."/>
            <person name="Jungreis I."/>
            <person name="Kent W.J."/>
            <person name="Kostka D."/>
            <person name="Lara M."/>
            <person name="Martins A.L."/>
            <person name="Massingham T."/>
            <person name="Moltke I."/>
            <person name="Raney B.J."/>
            <person name="Rasmussen M.D."/>
            <person name="Robinson J."/>
            <person name="Stark A."/>
            <person name="Vilella A.J."/>
            <person name="Wen J."/>
            <person name="Xie X."/>
            <person name="Zody M.C."/>
            <person name="Baldwin J."/>
            <person name="Bloom T."/>
            <person name="Chin C.W."/>
            <person name="Heiman D."/>
            <person name="Nicol R."/>
            <person name="Nusbaum C."/>
            <person name="Young S."/>
            <person name="Wilkinson J."/>
            <person name="Worley K.C."/>
            <person name="Kovar C.L."/>
            <person name="Muzny D.M."/>
            <person name="Gibbs R.A."/>
            <person name="Cree A."/>
            <person name="Dihn H.H."/>
            <person name="Fowler G."/>
            <person name="Jhangiani S."/>
            <person name="Joshi V."/>
            <person name="Lee S."/>
            <person name="Lewis L.R."/>
            <person name="Nazareth L.V."/>
            <person name="Okwuonu G."/>
            <person name="Santibanez J."/>
            <person name="Warren W.C."/>
            <person name="Mardis E.R."/>
            <person name="Weinstock G.M."/>
            <person name="Wilson R.K."/>
            <person name="Delehaunty K."/>
            <person name="Dooling D."/>
            <person name="Fronik C."/>
            <person name="Fulton L."/>
            <person name="Fulton B."/>
            <person name="Graves T."/>
            <person name="Minx P."/>
            <person name="Sodergren E."/>
            <person name="Birney E."/>
            <person name="Margulies E.H."/>
            <person name="Herrero J."/>
            <person name="Green E.D."/>
            <person name="Haussler D."/>
            <person name="Siepel A."/>
            <person name="Goldman N."/>
            <person name="Pollard K.S."/>
            <person name="Pedersen J.S."/>
            <person name="Lander E.S."/>
            <person name="Kellis M."/>
        </authorList>
    </citation>
    <scope>NUCLEOTIDE SEQUENCE [LARGE SCALE GENOMIC DNA]</scope>
</reference>
<evidence type="ECO:0000313" key="2">
    <source>
        <dbReference type="Proteomes" id="UP000001074"/>
    </source>
</evidence>
<dbReference type="EMBL" id="AAPE02013890">
    <property type="status" value="NOT_ANNOTATED_CDS"/>
    <property type="molecule type" value="Genomic_DNA"/>
</dbReference>
<accession>G1Q0K0</accession>
<reference evidence="1" key="3">
    <citation type="submission" date="2025-09" db="UniProtKB">
        <authorList>
            <consortium name="Ensembl"/>
        </authorList>
    </citation>
    <scope>IDENTIFICATION</scope>
</reference>
<dbReference type="InParanoid" id="G1Q0K0"/>
<keyword evidence="2" id="KW-1185">Reference proteome</keyword>
<protein>
    <submittedName>
        <fullName evidence="1">Uncharacterized protein</fullName>
    </submittedName>
</protein>
<sequence>ELVCEAGQEDCVVHSASVQHRWAAQRPMLCPGPQHLAMLT</sequence>
<dbReference type="AlphaFoldDB" id="G1Q0K0"/>
<proteinExistence type="predicted"/>
<organism evidence="1 2">
    <name type="scientific">Myotis lucifugus</name>
    <name type="common">Little brown bat</name>
    <dbReference type="NCBI Taxonomy" id="59463"/>
    <lineage>
        <taxon>Eukaryota</taxon>
        <taxon>Metazoa</taxon>
        <taxon>Chordata</taxon>
        <taxon>Craniata</taxon>
        <taxon>Vertebrata</taxon>
        <taxon>Euteleostomi</taxon>
        <taxon>Mammalia</taxon>
        <taxon>Eutheria</taxon>
        <taxon>Laurasiatheria</taxon>
        <taxon>Chiroptera</taxon>
        <taxon>Yangochiroptera</taxon>
        <taxon>Vespertilionidae</taxon>
        <taxon>Myotis</taxon>
    </lineage>
</organism>
<reference evidence="1" key="2">
    <citation type="submission" date="2025-08" db="UniProtKB">
        <authorList>
            <consortium name="Ensembl"/>
        </authorList>
    </citation>
    <scope>IDENTIFICATION</scope>
</reference>
<evidence type="ECO:0000313" key="1">
    <source>
        <dbReference type="Ensembl" id="ENSMLUP00000017232.1"/>
    </source>
</evidence>